<accession>A0A9P3LDL5</accession>
<gene>
    <name evidence="2" type="ORF">PsYK624_066310</name>
</gene>
<evidence type="ECO:0000256" key="1">
    <source>
        <dbReference type="SAM" id="MobiDB-lite"/>
    </source>
</evidence>
<protein>
    <submittedName>
        <fullName evidence="2">Uncharacterized protein</fullName>
    </submittedName>
</protein>
<evidence type="ECO:0000313" key="3">
    <source>
        <dbReference type="Proteomes" id="UP000703269"/>
    </source>
</evidence>
<feature type="region of interest" description="Disordered" evidence="1">
    <location>
        <begin position="1"/>
        <end position="37"/>
    </location>
</feature>
<dbReference type="EMBL" id="BPQB01000017">
    <property type="protein sequence ID" value="GJE90493.1"/>
    <property type="molecule type" value="Genomic_DNA"/>
</dbReference>
<dbReference type="AlphaFoldDB" id="A0A9P3LDL5"/>
<name>A0A9P3LDL5_9APHY</name>
<comment type="caution">
    <text evidence="2">The sequence shown here is derived from an EMBL/GenBank/DDBJ whole genome shotgun (WGS) entry which is preliminary data.</text>
</comment>
<reference evidence="2 3" key="1">
    <citation type="submission" date="2021-08" db="EMBL/GenBank/DDBJ databases">
        <title>Draft Genome Sequence of Phanerochaete sordida strain YK-624.</title>
        <authorList>
            <person name="Mori T."/>
            <person name="Dohra H."/>
            <person name="Suzuki T."/>
            <person name="Kawagishi H."/>
            <person name="Hirai H."/>
        </authorList>
    </citation>
    <scope>NUCLEOTIDE SEQUENCE [LARGE SCALE GENOMIC DNA]</scope>
    <source>
        <strain evidence="2 3">YK-624</strain>
    </source>
</reference>
<evidence type="ECO:0000313" key="2">
    <source>
        <dbReference type="EMBL" id="GJE90493.1"/>
    </source>
</evidence>
<proteinExistence type="predicted"/>
<feature type="compositionally biased region" description="Low complexity" evidence="1">
    <location>
        <begin position="12"/>
        <end position="31"/>
    </location>
</feature>
<sequence length="117" mass="12218">MISTQYLGAPGSRNASARPASTRRAASARALAGERTPPPPCARRCELRETCAARAATGRVCAGLEGARSVSRGRCARCALAGGAFRVNLEGVSVCTQHSAYRPTISLPSFSVTYYGL</sequence>
<organism evidence="2 3">
    <name type="scientific">Phanerochaete sordida</name>
    <dbReference type="NCBI Taxonomy" id="48140"/>
    <lineage>
        <taxon>Eukaryota</taxon>
        <taxon>Fungi</taxon>
        <taxon>Dikarya</taxon>
        <taxon>Basidiomycota</taxon>
        <taxon>Agaricomycotina</taxon>
        <taxon>Agaricomycetes</taxon>
        <taxon>Polyporales</taxon>
        <taxon>Phanerochaetaceae</taxon>
        <taxon>Phanerochaete</taxon>
    </lineage>
</organism>
<keyword evidence="3" id="KW-1185">Reference proteome</keyword>
<dbReference type="Proteomes" id="UP000703269">
    <property type="component" value="Unassembled WGS sequence"/>
</dbReference>